<feature type="transmembrane region" description="Helical" evidence="1">
    <location>
        <begin position="136"/>
        <end position="162"/>
    </location>
</feature>
<dbReference type="Proteomes" id="UP000681967">
    <property type="component" value="Unassembled WGS sequence"/>
</dbReference>
<feature type="transmembrane region" description="Helical" evidence="1">
    <location>
        <begin position="90"/>
        <end position="115"/>
    </location>
</feature>
<name>A0A815QBK9_9BILA</name>
<evidence type="ECO:0008006" key="5">
    <source>
        <dbReference type="Google" id="ProtNLM"/>
    </source>
</evidence>
<sequence length="259" mass="28912">MEIVRFSTDINHSSRSKFPLYDSPSLITTKNQESLSLTSARPYTISAESPVIQKLSWIPPKVTHVKDVATQKSVSIQTKPLSKLTITPSLATVTSLLLALALAIASTIVLIVLFVKQNKEAHATSSNTITFLQSTLRFNSCCIYLLCGSFVDVINLLSNYLHSTTDYTLSLITIRYVCKLKLFSFFLPQLSINFLILSVIDRFASTCSLTSSIRHIRQLELVPSIILVAIIISSIMSFYGPFYYDIVTHIGCTRTDRFL</sequence>
<keyword evidence="1" id="KW-0472">Membrane</keyword>
<proteinExistence type="predicted"/>
<accession>A0A815QBK9</accession>
<dbReference type="EMBL" id="CAJNOV010011784">
    <property type="protein sequence ID" value="CAF1461041.1"/>
    <property type="molecule type" value="Genomic_DNA"/>
</dbReference>
<comment type="caution">
    <text evidence="2">The sequence shown here is derived from an EMBL/GenBank/DDBJ whole genome shotgun (WGS) entry which is preliminary data.</text>
</comment>
<keyword evidence="1" id="KW-1133">Transmembrane helix</keyword>
<feature type="transmembrane region" description="Helical" evidence="1">
    <location>
        <begin position="182"/>
        <end position="200"/>
    </location>
</feature>
<dbReference type="AlphaFoldDB" id="A0A815QBK9"/>
<gene>
    <name evidence="3" type="ORF">BYL167_LOCUS743</name>
    <name evidence="2" type="ORF">CJN711_LOCUS25096</name>
</gene>
<evidence type="ECO:0000313" key="2">
    <source>
        <dbReference type="EMBL" id="CAF1461041.1"/>
    </source>
</evidence>
<evidence type="ECO:0000313" key="3">
    <source>
        <dbReference type="EMBL" id="CAF3758795.1"/>
    </source>
</evidence>
<protein>
    <recommendedName>
        <fullName evidence="5">G-protein coupled receptors family 1 profile domain-containing protein</fullName>
    </recommendedName>
</protein>
<dbReference type="Proteomes" id="UP000663855">
    <property type="component" value="Unassembled WGS sequence"/>
</dbReference>
<reference evidence="2" key="1">
    <citation type="submission" date="2021-02" db="EMBL/GenBank/DDBJ databases">
        <authorList>
            <person name="Nowell W R."/>
        </authorList>
    </citation>
    <scope>NUCLEOTIDE SEQUENCE</scope>
</reference>
<keyword evidence="1" id="KW-0812">Transmembrane</keyword>
<evidence type="ECO:0000256" key="1">
    <source>
        <dbReference type="SAM" id="Phobius"/>
    </source>
</evidence>
<feature type="transmembrane region" description="Helical" evidence="1">
    <location>
        <begin position="221"/>
        <end position="244"/>
    </location>
</feature>
<organism evidence="2 4">
    <name type="scientific">Rotaria magnacalcarata</name>
    <dbReference type="NCBI Taxonomy" id="392030"/>
    <lineage>
        <taxon>Eukaryota</taxon>
        <taxon>Metazoa</taxon>
        <taxon>Spiralia</taxon>
        <taxon>Gnathifera</taxon>
        <taxon>Rotifera</taxon>
        <taxon>Eurotatoria</taxon>
        <taxon>Bdelloidea</taxon>
        <taxon>Philodinida</taxon>
        <taxon>Philodinidae</taxon>
        <taxon>Rotaria</taxon>
    </lineage>
</organism>
<dbReference type="EMBL" id="CAJOBH010000088">
    <property type="protein sequence ID" value="CAF3758795.1"/>
    <property type="molecule type" value="Genomic_DNA"/>
</dbReference>
<evidence type="ECO:0000313" key="4">
    <source>
        <dbReference type="Proteomes" id="UP000663855"/>
    </source>
</evidence>